<dbReference type="PROSITE" id="PS50146">
    <property type="entry name" value="DAGK"/>
    <property type="match status" value="1"/>
</dbReference>
<keyword evidence="4" id="KW-0067">ATP-binding</keyword>
<evidence type="ECO:0000256" key="2">
    <source>
        <dbReference type="ARBA" id="ARBA00022741"/>
    </source>
</evidence>
<evidence type="ECO:0000256" key="1">
    <source>
        <dbReference type="ARBA" id="ARBA00022679"/>
    </source>
</evidence>
<name>A0A9E2P202_9BACT</name>
<gene>
    <name evidence="6" type="ORF">H9789_11605</name>
</gene>
<accession>A0A9E2P202</accession>
<dbReference type="InterPro" id="IPR016064">
    <property type="entry name" value="NAD/diacylglycerol_kinase_sf"/>
</dbReference>
<keyword evidence="2" id="KW-0547">Nucleotide-binding</keyword>
<evidence type="ECO:0000313" key="7">
    <source>
        <dbReference type="Proteomes" id="UP000823865"/>
    </source>
</evidence>
<protein>
    <submittedName>
        <fullName evidence="6">Lipid kinase</fullName>
    </submittedName>
</protein>
<dbReference type="PANTHER" id="PTHR12358:SF54">
    <property type="entry name" value="SPHINGOSINE KINASE RELATED PROTEIN"/>
    <property type="match status" value="1"/>
</dbReference>
<dbReference type="EMBL" id="JAHLFU010000237">
    <property type="protein sequence ID" value="MBU3854434.1"/>
    <property type="molecule type" value="Genomic_DNA"/>
</dbReference>
<evidence type="ECO:0000256" key="4">
    <source>
        <dbReference type="ARBA" id="ARBA00022840"/>
    </source>
</evidence>
<organism evidence="6 7">
    <name type="scientific">Candidatus Paraprevotella stercoravium</name>
    <dbReference type="NCBI Taxonomy" id="2838725"/>
    <lineage>
        <taxon>Bacteria</taxon>
        <taxon>Pseudomonadati</taxon>
        <taxon>Bacteroidota</taxon>
        <taxon>Bacteroidia</taxon>
        <taxon>Bacteroidales</taxon>
        <taxon>Prevotellaceae</taxon>
        <taxon>Paraprevotella</taxon>
    </lineage>
</organism>
<keyword evidence="3 6" id="KW-0418">Kinase</keyword>
<dbReference type="InterPro" id="IPR001206">
    <property type="entry name" value="Diacylglycerol_kinase_cat_dom"/>
</dbReference>
<feature type="domain" description="DAGKc" evidence="5">
    <location>
        <begin position="3"/>
        <end position="140"/>
    </location>
</feature>
<dbReference type="Proteomes" id="UP000823865">
    <property type="component" value="Unassembled WGS sequence"/>
</dbReference>
<evidence type="ECO:0000259" key="5">
    <source>
        <dbReference type="PROSITE" id="PS50146"/>
    </source>
</evidence>
<dbReference type="AlphaFoldDB" id="A0A9E2P202"/>
<dbReference type="PANTHER" id="PTHR12358">
    <property type="entry name" value="SPHINGOSINE KINASE"/>
    <property type="match status" value="1"/>
</dbReference>
<dbReference type="InterPro" id="IPR050187">
    <property type="entry name" value="Lipid_Phosphate_FormReg"/>
</dbReference>
<keyword evidence="1" id="KW-0808">Transferase</keyword>
<dbReference type="InterPro" id="IPR045540">
    <property type="entry name" value="YegS/DAGK_C"/>
</dbReference>
<dbReference type="Gene3D" id="2.60.200.40">
    <property type="match status" value="1"/>
</dbReference>
<evidence type="ECO:0000256" key="3">
    <source>
        <dbReference type="ARBA" id="ARBA00022777"/>
    </source>
</evidence>
<dbReference type="GO" id="GO:0016301">
    <property type="term" value="F:kinase activity"/>
    <property type="evidence" value="ECO:0007669"/>
    <property type="project" value="UniProtKB-KW"/>
</dbReference>
<evidence type="ECO:0000313" key="6">
    <source>
        <dbReference type="EMBL" id="MBU3854434.1"/>
    </source>
</evidence>
<comment type="caution">
    <text evidence="6">The sequence shown here is derived from an EMBL/GenBank/DDBJ whole genome shotgun (WGS) entry which is preliminary data.</text>
</comment>
<reference evidence="6" key="1">
    <citation type="journal article" date="2021" name="PeerJ">
        <title>Extensive microbial diversity within the chicken gut microbiome revealed by metagenomics and culture.</title>
        <authorList>
            <person name="Gilroy R."/>
            <person name="Ravi A."/>
            <person name="Getino M."/>
            <person name="Pursley I."/>
            <person name="Horton D.L."/>
            <person name="Alikhan N.F."/>
            <person name="Baker D."/>
            <person name="Gharbi K."/>
            <person name="Hall N."/>
            <person name="Watson M."/>
            <person name="Adriaenssens E.M."/>
            <person name="Foster-Nyarko E."/>
            <person name="Jarju S."/>
            <person name="Secka A."/>
            <person name="Antonio M."/>
            <person name="Oren A."/>
            <person name="Chaudhuri R.R."/>
            <person name="La Ragione R."/>
            <person name="Hildebrand F."/>
            <person name="Pallen M.J."/>
        </authorList>
    </citation>
    <scope>NUCLEOTIDE SEQUENCE</scope>
    <source>
        <strain evidence="6">G3-2149</strain>
    </source>
</reference>
<dbReference type="InterPro" id="IPR017438">
    <property type="entry name" value="ATP-NAD_kinase_N"/>
</dbReference>
<sequence>MSTDKNRWGIIYCPKEGKTGSQKHWMAIRKYLKEKGIHYDFVQSEDKESVERLAAMLAGNGYTTLVVVGGDAALYRALNGLMTVDADRLSQIALGVIPYGWANDFARFWGLSEDDYKKAVDTIAERRLRRIDVGYCQLENGNRRYFLNCVNIGLVAGIMRIQHKTQRIWGMRNLSFFASMSQLLFHRIEHTMHLKVNKDEIHQKIMTVCIGNAWGYGQTPSSVPYNGWLDVSIVSHPELKKMIEGLWMLLGGRFLNHKNVRPYRTREISVLSHGKSCVSLDGAVWEEAVSPFQVRILPECLHFIIPA</sequence>
<dbReference type="GO" id="GO:0005524">
    <property type="term" value="F:ATP binding"/>
    <property type="evidence" value="ECO:0007669"/>
    <property type="project" value="UniProtKB-KW"/>
</dbReference>
<dbReference type="Pfam" id="PF00781">
    <property type="entry name" value="DAGK_cat"/>
    <property type="match status" value="1"/>
</dbReference>
<reference evidence="6" key="2">
    <citation type="submission" date="2021-04" db="EMBL/GenBank/DDBJ databases">
        <authorList>
            <person name="Gilroy R."/>
        </authorList>
    </citation>
    <scope>NUCLEOTIDE SEQUENCE</scope>
    <source>
        <strain evidence="6">G3-2149</strain>
    </source>
</reference>
<dbReference type="Pfam" id="PF19279">
    <property type="entry name" value="YegS_C"/>
    <property type="match status" value="1"/>
</dbReference>
<proteinExistence type="predicted"/>
<dbReference type="Gene3D" id="3.40.50.10330">
    <property type="entry name" value="Probable inorganic polyphosphate/atp-NAD kinase, domain 1"/>
    <property type="match status" value="1"/>
</dbReference>
<dbReference type="SUPFAM" id="SSF111331">
    <property type="entry name" value="NAD kinase/diacylglycerol kinase-like"/>
    <property type="match status" value="1"/>
</dbReference>